<dbReference type="Pfam" id="PF00296">
    <property type="entry name" value="Bac_luciferase"/>
    <property type="match status" value="1"/>
</dbReference>
<evidence type="ECO:0000256" key="2">
    <source>
        <dbReference type="ARBA" id="ARBA00023033"/>
    </source>
</evidence>
<keyword evidence="5" id="KW-1185">Reference proteome</keyword>
<keyword evidence="1" id="KW-0560">Oxidoreductase</keyword>
<comment type="caution">
    <text evidence="4">The sequence shown here is derived from an EMBL/GenBank/DDBJ whole genome shotgun (WGS) entry which is preliminary data.</text>
</comment>
<protein>
    <submittedName>
        <fullName evidence="4">LLM class flavin-dependent oxidoreductase</fullName>
    </submittedName>
</protein>
<dbReference type="InterPro" id="IPR011251">
    <property type="entry name" value="Luciferase-like_dom"/>
</dbReference>
<dbReference type="SUPFAM" id="SSF51679">
    <property type="entry name" value="Bacterial luciferase-like"/>
    <property type="match status" value="1"/>
</dbReference>
<evidence type="ECO:0000256" key="1">
    <source>
        <dbReference type="ARBA" id="ARBA00023002"/>
    </source>
</evidence>
<evidence type="ECO:0000313" key="5">
    <source>
        <dbReference type="Proteomes" id="UP001595975"/>
    </source>
</evidence>
<reference evidence="5" key="1">
    <citation type="journal article" date="2019" name="Int. J. Syst. Evol. Microbiol.">
        <title>The Global Catalogue of Microorganisms (GCM) 10K type strain sequencing project: providing services to taxonomists for standard genome sequencing and annotation.</title>
        <authorList>
            <consortium name="The Broad Institute Genomics Platform"/>
            <consortium name="The Broad Institute Genome Sequencing Center for Infectious Disease"/>
            <person name="Wu L."/>
            <person name="Ma J."/>
        </authorList>
    </citation>
    <scope>NUCLEOTIDE SEQUENCE [LARGE SCALE GENOMIC DNA]</scope>
    <source>
        <strain evidence="5">CGMCC 4.1437</strain>
    </source>
</reference>
<dbReference type="RefSeq" id="WP_380224994.1">
    <property type="nucleotide sequence ID" value="NZ_JBHSOF010000009.1"/>
</dbReference>
<proteinExistence type="predicted"/>
<dbReference type="Proteomes" id="UP001595975">
    <property type="component" value="Unassembled WGS sequence"/>
</dbReference>
<dbReference type="EMBL" id="JBHSOF010000009">
    <property type="protein sequence ID" value="MFC5663334.1"/>
    <property type="molecule type" value="Genomic_DNA"/>
</dbReference>
<dbReference type="Gene3D" id="3.20.20.30">
    <property type="entry name" value="Luciferase-like domain"/>
    <property type="match status" value="1"/>
</dbReference>
<dbReference type="InterPro" id="IPR050766">
    <property type="entry name" value="Bact_Lucif_Oxidored"/>
</dbReference>
<evidence type="ECO:0000313" key="4">
    <source>
        <dbReference type="EMBL" id="MFC5663334.1"/>
    </source>
</evidence>
<dbReference type="PANTHER" id="PTHR30137:SF8">
    <property type="entry name" value="BLR5498 PROTEIN"/>
    <property type="match status" value="1"/>
</dbReference>
<gene>
    <name evidence="4" type="ORF">ACFP3U_10130</name>
</gene>
<evidence type="ECO:0000259" key="3">
    <source>
        <dbReference type="Pfam" id="PF00296"/>
    </source>
</evidence>
<organism evidence="4 5">
    <name type="scientific">Kitasatospora misakiensis</name>
    <dbReference type="NCBI Taxonomy" id="67330"/>
    <lineage>
        <taxon>Bacteria</taxon>
        <taxon>Bacillati</taxon>
        <taxon>Actinomycetota</taxon>
        <taxon>Actinomycetes</taxon>
        <taxon>Kitasatosporales</taxon>
        <taxon>Streptomycetaceae</taxon>
        <taxon>Kitasatospora</taxon>
    </lineage>
</organism>
<dbReference type="InterPro" id="IPR036661">
    <property type="entry name" value="Luciferase-like_sf"/>
</dbReference>
<feature type="domain" description="Luciferase-like" evidence="3">
    <location>
        <begin position="1"/>
        <end position="303"/>
    </location>
</feature>
<name>A0ABW0X328_9ACTN</name>
<sequence length="343" mass="38352">MRFTVSSLVSNVPDPVTGLRCTPHEKLYNVIDQAVTAERLGFDGYGVGERHGEPFLSPAPPVLLSAIAARTSTIRLFTTVTVLSVADPVRAAEDYALVDQLSAGRLELIIGKGNDPRHRELFGLPEERQWDALAENYALLRRLWREEKVSWEGGGRPPLHEVTTWPRPYQDPIPVWHGSATSTLSTDLAARYGDPLFSANTSHPLETYQGLVDHYRERWEHYGHKPEDARVGTGFGGLFVARRSQDAVEGFRPYWEAMSRWTAGRGNRSPFVSLEDAVARGSLLVGSPQQVVEKIHRYHQAFGNEVVGVGVDLLTEDAQREQLELFASEVVPVIRRELPSRRP</sequence>
<dbReference type="PANTHER" id="PTHR30137">
    <property type="entry name" value="LUCIFERASE-LIKE MONOOXYGENASE"/>
    <property type="match status" value="1"/>
</dbReference>
<accession>A0ABW0X328</accession>
<keyword evidence="2" id="KW-0503">Monooxygenase</keyword>